<dbReference type="PANTHER" id="PTHR21301">
    <property type="entry name" value="REVERSE TRANSCRIPTASE"/>
    <property type="match status" value="1"/>
</dbReference>
<accession>A0A2G8JQ05</accession>
<evidence type="ECO:0000256" key="1">
    <source>
        <dbReference type="SAM" id="MobiDB-lite"/>
    </source>
</evidence>
<dbReference type="EMBL" id="MRZV01001445">
    <property type="protein sequence ID" value="PIK37813.1"/>
    <property type="molecule type" value="Genomic_DNA"/>
</dbReference>
<feature type="region of interest" description="Disordered" evidence="1">
    <location>
        <begin position="1"/>
        <end position="33"/>
    </location>
</feature>
<dbReference type="AlphaFoldDB" id="A0A2G8JQ05"/>
<organism evidence="2 3">
    <name type="scientific">Stichopus japonicus</name>
    <name type="common">Sea cucumber</name>
    <dbReference type="NCBI Taxonomy" id="307972"/>
    <lineage>
        <taxon>Eukaryota</taxon>
        <taxon>Metazoa</taxon>
        <taxon>Echinodermata</taxon>
        <taxon>Eleutherozoa</taxon>
        <taxon>Echinozoa</taxon>
        <taxon>Holothuroidea</taxon>
        <taxon>Aspidochirotacea</taxon>
        <taxon>Aspidochirotida</taxon>
        <taxon>Stichopodidae</taxon>
        <taxon>Apostichopus</taxon>
    </lineage>
</organism>
<protein>
    <submittedName>
        <fullName evidence="2">Uncharacterized protein</fullName>
    </submittedName>
</protein>
<proteinExistence type="predicted"/>
<feature type="compositionally biased region" description="Basic residues" evidence="1">
    <location>
        <begin position="1"/>
        <end position="18"/>
    </location>
</feature>
<dbReference type="OrthoDB" id="10029313at2759"/>
<reference evidence="2 3" key="1">
    <citation type="journal article" date="2017" name="PLoS Biol.">
        <title>The sea cucumber genome provides insights into morphological evolution and visceral regeneration.</title>
        <authorList>
            <person name="Zhang X."/>
            <person name="Sun L."/>
            <person name="Yuan J."/>
            <person name="Sun Y."/>
            <person name="Gao Y."/>
            <person name="Zhang L."/>
            <person name="Li S."/>
            <person name="Dai H."/>
            <person name="Hamel J.F."/>
            <person name="Liu C."/>
            <person name="Yu Y."/>
            <person name="Liu S."/>
            <person name="Lin W."/>
            <person name="Guo K."/>
            <person name="Jin S."/>
            <person name="Xu P."/>
            <person name="Storey K.B."/>
            <person name="Huan P."/>
            <person name="Zhang T."/>
            <person name="Zhou Y."/>
            <person name="Zhang J."/>
            <person name="Lin C."/>
            <person name="Li X."/>
            <person name="Xing L."/>
            <person name="Huo D."/>
            <person name="Sun M."/>
            <person name="Wang L."/>
            <person name="Mercier A."/>
            <person name="Li F."/>
            <person name="Yang H."/>
            <person name="Xiang J."/>
        </authorList>
    </citation>
    <scope>NUCLEOTIDE SEQUENCE [LARGE SCALE GENOMIC DNA]</scope>
    <source>
        <strain evidence="2">Shaxun</strain>
        <tissue evidence="2">Muscle</tissue>
    </source>
</reference>
<dbReference type="PANTHER" id="PTHR21301:SF10">
    <property type="entry name" value="REVERSE TRANSCRIPTASE DOMAIN-CONTAINING PROTEIN"/>
    <property type="match status" value="1"/>
</dbReference>
<evidence type="ECO:0000313" key="3">
    <source>
        <dbReference type="Proteomes" id="UP000230750"/>
    </source>
</evidence>
<keyword evidence="3" id="KW-1185">Reference proteome</keyword>
<name>A0A2G8JQ05_STIJA</name>
<gene>
    <name evidence="2" type="ORF">BSL78_25346</name>
</gene>
<dbReference type="Proteomes" id="UP000230750">
    <property type="component" value="Unassembled WGS sequence"/>
</dbReference>
<evidence type="ECO:0000313" key="2">
    <source>
        <dbReference type="EMBL" id="PIK37813.1"/>
    </source>
</evidence>
<feature type="region of interest" description="Disordered" evidence="1">
    <location>
        <begin position="121"/>
        <end position="140"/>
    </location>
</feature>
<comment type="caution">
    <text evidence="2">The sequence shown here is derived from an EMBL/GenBank/DDBJ whole genome shotgun (WGS) entry which is preliminary data.</text>
</comment>
<sequence>MTDLQKRRKRTACNRFKRPQTPPESEPPSSTAVVNLSSSTLTSADLRLLSKGLNFCPTPPSFDQAELSQDLTHFFRRIRLREFFLDDPPTEREPFCKKSSWMPPKNRVPVLEVYTQVVSSETNQSNSPLRRTHNNHLPNDERTTLCSLMSRSDNIIKPADKGSAVVIQDRQDYIKEAMRHLSNSDILTLLDSVSHSYFLQADKKQTITDMYQRNQISKKAVSFLSLTDCKAARFYLLPNIHKPGNPGRPIISGNGSPTEKISLFVDHFINPLVPQINSYIHDTPDFLRKLEDIKNQIPSTAIIGTFDVTSLYTNPSC</sequence>